<name>A0A832A6E1_9BACT</name>
<accession>A0A832A6E1</accession>
<protein>
    <submittedName>
        <fullName evidence="1">Uncharacterized protein</fullName>
    </submittedName>
</protein>
<organism evidence="1">
    <name type="scientific">Desulfacinum infernum</name>
    <dbReference type="NCBI Taxonomy" id="35837"/>
    <lineage>
        <taxon>Bacteria</taxon>
        <taxon>Pseudomonadati</taxon>
        <taxon>Thermodesulfobacteriota</taxon>
        <taxon>Syntrophobacteria</taxon>
        <taxon>Syntrophobacterales</taxon>
        <taxon>Syntrophobacteraceae</taxon>
        <taxon>Desulfacinum</taxon>
    </lineage>
</organism>
<sequence length="1580" mass="181524">MPFPRRFIAQRSSMNEKKRPEDLDPRTAFRIIVPEEYASYGINPQDIPMGTFAAHDHPSFLLSRYGGNAYGFGLLEQNKLSSDDYDFLERLDLSDRRAIIRHVDRLNDIYKKLGLLMRFSSQGATYYLIPINLVAQSVQDVKAKAEAIEKVIAEHARATGSERLDIVLFSTAKDLIAHDLTARLSAHRLFILDDIRKLRAWRTFFDVAVFPRDPYDYVLGHPLPKPTRPMSRKRRLLRYAGYMAGKIYDLLEPTGKVVVLADCPGCMEKTSDYEVEFLSEVEIKKFLLFTRIFKTHKRYTAQDHPFSVHPMDLHFYLQHDPVTDNLLRETFSMTHMDDLSVEQIDRLPYLDRPMPLQYRKGAPLPWEKAFAPYFDLHLVDTTSTWAYEDRWGKRLRLGKPWPNNLGVFAGLPRSAAVSQEEVEEAAKKSGMMGCQPALTASYRNSFRYVCDVLEALARIRDGLFVHIGEVERDRLVNPFRRKELSDHGFLPIRQLLRQVDKLKAIEEALNPDQLEGASTPVLENLEKLSLHGFTPAQLVELVLIVTGHSAMSRIVLGKMPARNLKTLTNAASHAETHAIIDQLRICRLMTVAEITASFGHPLTAAQAEEIFRIYHDAVRVATNPNLDWDSLEDRRISEMGGVQYKALREMLKFFNLFDFLNTWHEFLDKGPLEREVLCDYDPEKVAGIEQVLQLARIVDRFRSRDRNSSIPRQTFFFRQLLQTEFHGTGHLFPSLGPELGFKLLWVTVQVSPHRIVNFNPLLAPIPSEKKPARLAKIKEALGSLRVEAMREDELDAIRRKLLSGHSTFLPNTGLRLHYNPATKATDVSFVDVRENIELIEELLERFETSKLQDMSLKDVADLERLFSEISSYKAYLTEEGQSEPDVHQEGPPSPSFMGLRLAHIENRIRQVFLSQILVPEEIFNTVSLLVEHCPNLLRFVMPELHRLGQLMENRPTRKRQSVGTYVMRCLGKFQALILKDRESFQDLNTFYQMAKQEFGPLAAEDVGAKHHQLETLEHLVERIQEERPLLYQALTLALLFQDLGKLDTYTEEHKILGRIWTHAERSVHILRHRGILAQYGLKKEVRALTLELIRHHGLIGHVIQGSEPTSAISRLTETNDKDLLDAYVLHAILAAASVEEGLMTEDLLDLFLEYRHAGLHVIKTGSSWNESYKDKLRDKGRAVLYGSESVPEMLSFQVSRDEIPSVYGREADGDELLWCGRQIEAFERLLRLMGIAWVDFHDLQMHFMNVPVAFIHHQKGLRSVGLDHFRRSFSKSLEVFEALRRLAAPLRAYLLYSLDPYGGAFRLYDFQNLPPFLSVEASLKMLVVGLAAYHRHLPGTPRGGLVSFRPLGRAVRYRHETLEHHLKALSLENPAEWTASTPSSPLLDEILFVETSPFGPGVRLGFRGSLQVEALMRAMAETNSHEELRHLYREQMKKMQSFPFTTPEQMESVKAAYHKRMAEISRSLLLSIQNDLARLSSFTELDAFRSRLSRFLPKAALSEEDHFLIQEMLDHHRSRLRDAFLTEVSAKVSTLEDREALIAYWNEVKQDLFRFRHDIGKEYEAMIASYIDTKLQQADP</sequence>
<dbReference type="EMBL" id="DSTK01000044">
    <property type="protein sequence ID" value="HFK98861.1"/>
    <property type="molecule type" value="Genomic_DNA"/>
</dbReference>
<reference evidence="1" key="1">
    <citation type="journal article" date="2020" name="mSystems">
        <title>Genome- and Community-Level Interaction Insights into Carbon Utilization and Element Cycling Functions of Hydrothermarchaeota in Hydrothermal Sediment.</title>
        <authorList>
            <person name="Zhou Z."/>
            <person name="Liu Y."/>
            <person name="Xu W."/>
            <person name="Pan J."/>
            <person name="Luo Z.H."/>
            <person name="Li M."/>
        </authorList>
    </citation>
    <scope>NUCLEOTIDE SEQUENCE [LARGE SCALE GENOMIC DNA]</scope>
    <source>
        <strain evidence="1">SpSt-456</strain>
    </source>
</reference>
<gene>
    <name evidence="1" type="ORF">ENS06_16235</name>
</gene>
<comment type="caution">
    <text evidence="1">The sequence shown here is derived from an EMBL/GenBank/DDBJ whole genome shotgun (WGS) entry which is preliminary data.</text>
</comment>
<dbReference type="Gene3D" id="1.10.3090.10">
    <property type="entry name" value="cca-adding enzyme, domain 2"/>
    <property type="match status" value="1"/>
</dbReference>
<evidence type="ECO:0000313" key="1">
    <source>
        <dbReference type="EMBL" id="HFK98861.1"/>
    </source>
</evidence>
<proteinExistence type="predicted"/>